<dbReference type="EMBL" id="ML976666">
    <property type="protein sequence ID" value="KAF1976679.1"/>
    <property type="molecule type" value="Genomic_DNA"/>
</dbReference>
<dbReference type="Proteomes" id="UP000800036">
    <property type="component" value="Unassembled WGS sequence"/>
</dbReference>
<evidence type="ECO:0000313" key="2">
    <source>
        <dbReference type="Proteomes" id="UP000800036"/>
    </source>
</evidence>
<dbReference type="AlphaFoldDB" id="A0A6A5VJR9"/>
<name>A0A6A5VJR9_9PLEO</name>
<keyword evidence="2" id="KW-1185">Reference proteome</keyword>
<evidence type="ECO:0000313" key="1">
    <source>
        <dbReference type="EMBL" id="KAF1976679.1"/>
    </source>
</evidence>
<dbReference type="OrthoDB" id="3794887at2759"/>
<organism evidence="1 2">
    <name type="scientific">Bimuria novae-zelandiae CBS 107.79</name>
    <dbReference type="NCBI Taxonomy" id="1447943"/>
    <lineage>
        <taxon>Eukaryota</taxon>
        <taxon>Fungi</taxon>
        <taxon>Dikarya</taxon>
        <taxon>Ascomycota</taxon>
        <taxon>Pezizomycotina</taxon>
        <taxon>Dothideomycetes</taxon>
        <taxon>Pleosporomycetidae</taxon>
        <taxon>Pleosporales</taxon>
        <taxon>Massarineae</taxon>
        <taxon>Didymosphaeriaceae</taxon>
        <taxon>Bimuria</taxon>
    </lineage>
</organism>
<gene>
    <name evidence="1" type="ORF">BU23DRAFT_32103</name>
</gene>
<accession>A0A6A5VJR9</accession>
<reference evidence="1" key="1">
    <citation type="journal article" date="2020" name="Stud. Mycol.">
        <title>101 Dothideomycetes genomes: a test case for predicting lifestyles and emergence of pathogens.</title>
        <authorList>
            <person name="Haridas S."/>
            <person name="Albert R."/>
            <person name="Binder M."/>
            <person name="Bloem J."/>
            <person name="Labutti K."/>
            <person name="Salamov A."/>
            <person name="Andreopoulos B."/>
            <person name="Baker S."/>
            <person name="Barry K."/>
            <person name="Bills G."/>
            <person name="Bluhm B."/>
            <person name="Cannon C."/>
            <person name="Castanera R."/>
            <person name="Culley D."/>
            <person name="Daum C."/>
            <person name="Ezra D."/>
            <person name="Gonzalez J."/>
            <person name="Henrissat B."/>
            <person name="Kuo A."/>
            <person name="Liang C."/>
            <person name="Lipzen A."/>
            <person name="Lutzoni F."/>
            <person name="Magnuson J."/>
            <person name="Mondo S."/>
            <person name="Nolan M."/>
            <person name="Ohm R."/>
            <person name="Pangilinan J."/>
            <person name="Park H.-J."/>
            <person name="Ramirez L."/>
            <person name="Alfaro M."/>
            <person name="Sun H."/>
            <person name="Tritt A."/>
            <person name="Yoshinaga Y."/>
            <person name="Zwiers L.-H."/>
            <person name="Turgeon B."/>
            <person name="Goodwin S."/>
            <person name="Spatafora J."/>
            <person name="Crous P."/>
            <person name="Grigoriev I."/>
        </authorList>
    </citation>
    <scope>NUCLEOTIDE SEQUENCE</scope>
    <source>
        <strain evidence="1">CBS 107.79</strain>
    </source>
</reference>
<protein>
    <submittedName>
        <fullName evidence="1">Uncharacterized protein</fullName>
    </submittedName>
</protein>
<sequence>MAVPRILLASFETPDVNNLVPSSYVDDYKKLVSLSHALFGGDIPEASWEVHFHLAHLDISAEACNARLIPYLWDKGAYFTCDFTTAGELYVYAHFGSKTTVTAEAEDLLQASMDFPFLDMGVGEVNTQQLALVYPNDSHFIGSLSQSLDPSFLDPEFVQFEGLGQKEVDGQIGSPWALNNLELYPELPADATPEGFLKDKEAAEFDNAKDEFHTTDRDMRSFSSSRRGYIVRARMIASKYGVVARKPCDYCRRLGKSCRILNPRVFTEAWSAVNGTWSKKKMNRSKCACCTSHNHTKCNAE</sequence>
<proteinExistence type="predicted"/>